<proteinExistence type="predicted"/>
<reference evidence="1" key="1">
    <citation type="journal article" date="2015" name="Nature">
        <title>Complex archaea that bridge the gap between prokaryotes and eukaryotes.</title>
        <authorList>
            <person name="Spang A."/>
            <person name="Saw J.H."/>
            <person name="Jorgensen S.L."/>
            <person name="Zaremba-Niedzwiedzka K."/>
            <person name="Martijn J."/>
            <person name="Lind A.E."/>
            <person name="van Eijk R."/>
            <person name="Schleper C."/>
            <person name="Guy L."/>
            <person name="Ettema T.J."/>
        </authorList>
    </citation>
    <scope>NUCLEOTIDE SEQUENCE</scope>
</reference>
<protein>
    <submittedName>
        <fullName evidence="1">Uncharacterized protein</fullName>
    </submittedName>
</protein>
<organism evidence="1">
    <name type="scientific">marine sediment metagenome</name>
    <dbReference type="NCBI Taxonomy" id="412755"/>
    <lineage>
        <taxon>unclassified sequences</taxon>
        <taxon>metagenomes</taxon>
        <taxon>ecological metagenomes</taxon>
    </lineage>
</organism>
<name>A0A0F9QRQ9_9ZZZZ</name>
<gene>
    <name evidence="1" type="ORF">LCGC14_1062380</name>
</gene>
<sequence>MFKTLNRLFDHIRRWKYVETKYDPTRSLAQNCVLGSEKERAQNLEKIYEWNYENLRGDWNHITKRTRKGRLCQERIKHFFVFKRSGDAVAFKLQWDE</sequence>
<evidence type="ECO:0000313" key="1">
    <source>
        <dbReference type="EMBL" id="KKN07903.1"/>
    </source>
</evidence>
<accession>A0A0F9QRQ9</accession>
<dbReference type="AlphaFoldDB" id="A0A0F9QRQ9"/>
<comment type="caution">
    <text evidence="1">The sequence shown here is derived from an EMBL/GenBank/DDBJ whole genome shotgun (WGS) entry which is preliminary data.</text>
</comment>
<dbReference type="EMBL" id="LAZR01004516">
    <property type="protein sequence ID" value="KKN07903.1"/>
    <property type="molecule type" value="Genomic_DNA"/>
</dbReference>